<evidence type="ECO:0000313" key="2">
    <source>
        <dbReference type="EMBL" id="MBB5226698.1"/>
    </source>
</evidence>
<dbReference type="Pfam" id="PF00144">
    <property type="entry name" value="Beta-lactamase"/>
    <property type="match status" value="1"/>
</dbReference>
<keyword evidence="3" id="KW-1185">Reference proteome</keyword>
<protein>
    <submittedName>
        <fullName evidence="2">CubicO group peptidase (Beta-lactamase class C family)</fullName>
    </submittedName>
</protein>
<feature type="domain" description="Beta-lactamase-related" evidence="1">
    <location>
        <begin position="87"/>
        <end position="370"/>
    </location>
</feature>
<dbReference type="PANTHER" id="PTHR43283:SF7">
    <property type="entry name" value="BETA-LACTAMASE-RELATED DOMAIN-CONTAINING PROTEIN"/>
    <property type="match status" value="1"/>
</dbReference>
<sequence length="397" mass="44946">MRNKIILLIFLLSSAFFDGCTTTAWRAFVRRDASVKDYLYFPDREIAASESPKPFTREIDINIEEMLKKEFGTDDLDKFIAKTKTQAILVIKGNSILFEKYGKGYDEFSTVTSFSVAKSFDSAMIGTLIDSGKISGVDEPITTYLPELLERDERFSKITIRHLITMSSGILYSEGFFRHDDTKTYFNPDLRKLALTGTLIDEEPALHFLYNNYNPILLGLIIERASGQSVSSYLSRSIWSKIGTESDASWSLDSDEDAFEKMESGINARALDFAKFGCLYRDGGLFDGKVVISKKWIEESLSPGNGKNDSEYYKDPFGQKIFGGACNKGGFYGFHWYVMKRPDAESDFFAYGNKGQFIYISPLANTVIVRFGEKYGIEGWNYIEAFYNLNTNIGAEK</sequence>
<dbReference type="RefSeq" id="WP_184660203.1">
    <property type="nucleotide sequence ID" value="NZ_CP031518.1"/>
</dbReference>
<dbReference type="PANTHER" id="PTHR43283">
    <property type="entry name" value="BETA-LACTAMASE-RELATED"/>
    <property type="match status" value="1"/>
</dbReference>
<dbReference type="SUPFAM" id="SSF56601">
    <property type="entry name" value="beta-lactamase/transpeptidase-like"/>
    <property type="match status" value="1"/>
</dbReference>
<name>A0A7W8LMU9_9SPIR</name>
<organism evidence="2 3">
    <name type="scientific">Treponema ruminis</name>
    <dbReference type="NCBI Taxonomy" id="744515"/>
    <lineage>
        <taxon>Bacteria</taxon>
        <taxon>Pseudomonadati</taxon>
        <taxon>Spirochaetota</taxon>
        <taxon>Spirochaetia</taxon>
        <taxon>Spirochaetales</taxon>
        <taxon>Treponemataceae</taxon>
        <taxon>Treponema</taxon>
    </lineage>
</organism>
<dbReference type="EMBL" id="JACHFQ010000006">
    <property type="protein sequence ID" value="MBB5226698.1"/>
    <property type="molecule type" value="Genomic_DNA"/>
</dbReference>
<gene>
    <name evidence="2" type="ORF">HNP76_002079</name>
</gene>
<comment type="caution">
    <text evidence="2">The sequence shown here is derived from an EMBL/GenBank/DDBJ whole genome shotgun (WGS) entry which is preliminary data.</text>
</comment>
<dbReference type="AlphaFoldDB" id="A0A7W8LMU9"/>
<dbReference type="Proteomes" id="UP000518887">
    <property type="component" value="Unassembled WGS sequence"/>
</dbReference>
<dbReference type="InterPro" id="IPR001466">
    <property type="entry name" value="Beta-lactam-related"/>
</dbReference>
<reference evidence="2 3" key="1">
    <citation type="submission" date="2020-08" db="EMBL/GenBank/DDBJ databases">
        <title>Genomic Encyclopedia of Type Strains, Phase IV (KMG-IV): sequencing the most valuable type-strain genomes for metagenomic binning, comparative biology and taxonomic classification.</title>
        <authorList>
            <person name="Goeker M."/>
        </authorList>
    </citation>
    <scope>NUCLEOTIDE SEQUENCE [LARGE SCALE GENOMIC DNA]</scope>
    <source>
        <strain evidence="2 3">DSM 103462</strain>
    </source>
</reference>
<dbReference type="InterPro" id="IPR050789">
    <property type="entry name" value="Diverse_Enzym_Activities"/>
</dbReference>
<accession>A0A7W8LMU9</accession>
<evidence type="ECO:0000259" key="1">
    <source>
        <dbReference type="Pfam" id="PF00144"/>
    </source>
</evidence>
<dbReference type="Gene3D" id="3.40.710.10">
    <property type="entry name" value="DD-peptidase/beta-lactamase superfamily"/>
    <property type="match status" value="1"/>
</dbReference>
<dbReference type="InterPro" id="IPR012338">
    <property type="entry name" value="Beta-lactam/transpept-like"/>
</dbReference>
<evidence type="ECO:0000313" key="3">
    <source>
        <dbReference type="Proteomes" id="UP000518887"/>
    </source>
</evidence>
<proteinExistence type="predicted"/>